<organism evidence="2 3">
    <name type="scientific">Haloarcula vallismortis tailed virus 1</name>
    <dbReference type="NCBI Taxonomy" id="1262528"/>
    <lineage>
        <taxon>Viruses</taxon>
        <taxon>Duplodnaviria</taxon>
        <taxon>Heunggongvirae</taxon>
        <taxon>Uroviricota</taxon>
        <taxon>Caudoviricetes</taxon>
        <taxon>Thumleimavirales</taxon>
        <taxon>Druskaviridae</taxon>
        <taxon>Tredecimvirus</taxon>
        <taxon>Tredecimvirus thailandense</taxon>
        <taxon>Tredecimvirus HVTV1</taxon>
    </lineage>
</organism>
<protein>
    <submittedName>
        <fullName evidence="2">Uncharacterized protein</fullName>
    </submittedName>
</protein>
<gene>
    <name evidence="2" type="primary">26</name>
    <name evidence="2" type="ORF">HVTV1_26</name>
</gene>
<keyword evidence="3" id="KW-1185">Reference proteome</keyword>
<accession>L7THS6</accession>
<sequence>MGRTHIEVEDDRAFERARDMLNAADIDPEAVSYIEISVVYTDEEDTDESTSLTPEEDEEDESPTGDDEPDETTETREREAPTGGGGPAPGQVYEGERYEGAVMPGTHRARVLNVLLDHEGEWMDARQVFEEVEHPDTDYDQAKGALSGLSNKTPYLRKREKSDYGHREPRNEYQANEAGEQALAAGRELAAGEKMT</sequence>
<evidence type="ECO:0000313" key="2">
    <source>
        <dbReference type="EMBL" id="AGC34396.1"/>
    </source>
</evidence>
<dbReference type="GeneID" id="14477267"/>
<feature type="compositionally biased region" description="Basic and acidic residues" evidence="1">
    <location>
        <begin position="160"/>
        <end position="171"/>
    </location>
</feature>
<reference evidence="2 3" key="1">
    <citation type="journal article" date="2013" name="J. Virol.">
        <title>Insights into head-tailed viruses infecting extremely halophilic archaea.</title>
        <authorList>
            <person name="Pietila M.K."/>
            <person name="Laurinmaki P."/>
            <person name="Russell D.A."/>
            <person name="Ko C.C."/>
            <person name="Jacobs-Sera D."/>
            <person name="Butcher S.J."/>
            <person name="Bamford D.H."/>
            <person name="Hendrix R.W."/>
        </authorList>
    </citation>
    <scope>NUCLEOTIDE SEQUENCE [LARGE SCALE GENOMIC DNA]</scope>
</reference>
<feature type="region of interest" description="Disordered" evidence="1">
    <location>
        <begin position="36"/>
        <end position="100"/>
    </location>
</feature>
<evidence type="ECO:0000313" key="3">
    <source>
        <dbReference type="Proteomes" id="UP000011137"/>
    </source>
</evidence>
<dbReference type="EMBL" id="KC117377">
    <property type="protein sequence ID" value="AGC34396.1"/>
    <property type="molecule type" value="Genomic_DNA"/>
</dbReference>
<feature type="compositionally biased region" description="Acidic residues" evidence="1">
    <location>
        <begin position="41"/>
        <end position="72"/>
    </location>
</feature>
<dbReference type="Proteomes" id="UP000011137">
    <property type="component" value="Segment"/>
</dbReference>
<dbReference type="RefSeq" id="YP_007378932.1">
    <property type="nucleotide sequence ID" value="NC_020158.1"/>
</dbReference>
<feature type="region of interest" description="Disordered" evidence="1">
    <location>
        <begin position="158"/>
        <end position="180"/>
    </location>
</feature>
<evidence type="ECO:0000256" key="1">
    <source>
        <dbReference type="SAM" id="MobiDB-lite"/>
    </source>
</evidence>
<dbReference type="KEGG" id="vg:14477267"/>
<name>L7THS6_9CAUD</name>
<proteinExistence type="predicted"/>